<reference evidence="3 4" key="1">
    <citation type="submission" date="2016-04" db="EMBL/GenBank/DDBJ databases">
        <title>Acidithiobacillus ferrooxidans genome sequencing and assembly.</title>
        <authorList>
            <person name="Zhou Z."/>
        </authorList>
    </citation>
    <scope>NUCLEOTIDE SEQUENCE [LARGE SCALE GENOMIC DNA]</scope>
    <source>
        <strain evidence="3 4">BY0502</strain>
    </source>
</reference>
<dbReference type="SMART" id="SM00778">
    <property type="entry name" value="Prim_Zn_Ribbon"/>
    <property type="match status" value="1"/>
</dbReference>
<feature type="region of interest" description="Disordered" evidence="1">
    <location>
        <begin position="102"/>
        <end position="136"/>
    </location>
</feature>
<dbReference type="AlphaFoldDB" id="A0A179B817"/>
<comment type="caution">
    <text evidence="3">The sequence shown here is derived from an EMBL/GenBank/DDBJ whole genome shotgun (WGS) entry which is preliminary data.</text>
</comment>
<gene>
    <name evidence="3" type="ORF">A4H96_15080</name>
</gene>
<dbReference type="GO" id="GO:0004386">
    <property type="term" value="F:helicase activity"/>
    <property type="evidence" value="ECO:0007669"/>
    <property type="project" value="InterPro"/>
</dbReference>
<name>A0A179B817_ACIFR</name>
<dbReference type="EMBL" id="LVXZ01000288">
    <property type="protein sequence ID" value="OAP87261.1"/>
    <property type="molecule type" value="Genomic_DNA"/>
</dbReference>
<evidence type="ECO:0000259" key="2">
    <source>
        <dbReference type="SMART" id="SM00778"/>
    </source>
</evidence>
<dbReference type="InterPro" id="IPR006171">
    <property type="entry name" value="TOPRIM_dom"/>
</dbReference>
<feature type="compositionally biased region" description="Low complexity" evidence="1">
    <location>
        <begin position="425"/>
        <end position="439"/>
    </location>
</feature>
<dbReference type="Pfam" id="PF08273">
    <property type="entry name" value="Zn_Ribbon_Prim"/>
    <property type="match status" value="1"/>
</dbReference>
<dbReference type="OrthoDB" id="8967890at2"/>
<dbReference type="InterPro" id="IPR055570">
    <property type="entry name" value="DUF7146"/>
</dbReference>
<proteinExistence type="predicted"/>
<dbReference type="Pfam" id="PF23639">
    <property type="entry name" value="DUF7146"/>
    <property type="match status" value="1"/>
</dbReference>
<keyword evidence="4" id="KW-1185">Reference proteome</keyword>
<sequence>MAERNAQWMRETKWAATDRWPEILVQLGIPAQALVDRHGPCPGCGGEDRFRFDNQKGRGTFICSQGGREPLSGDGFSLLHHVHGWNFMQSIEQVARILGTLPQDHDLPKTPKQQTAKAPSAAPPKPSARKAEPSEKERIAKARQAIDKHWRGSVPLRQMPEAMAYFENRRIPFDLIADARDVRGFPDLPYWYCHDDGRWEELGRFPALIALCRGPSKQVLAVHRTWLAPDGSGKLVLPNPDHPVREDGSPNLLDARKLTSPIVRRVPLHIELRPMQADGRLGVGEGMETALGASFAHHGLAVHATVNSGNMGGRTVGERVIGGYTPPQTCKKLLIFADNDPAGTRAAQYLSERMQISRKDLETDIRLPSTGNDWAEVLEIAAAKYPERIAERRREQGLSAAPDLPVRVTPRPREPQSPEHPALARNSSPSQHQSSRPRR</sequence>
<dbReference type="SUPFAM" id="SSF57783">
    <property type="entry name" value="Zinc beta-ribbon"/>
    <property type="match status" value="1"/>
</dbReference>
<organism evidence="3 4">
    <name type="scientific">Acidithiobacillus ferrooxidans</name>
    <name type="common">Thiobacillus ferrooxidans</name>
    <dbReference type="NCBI Taxonomy" id="920"/>
    <lineage>
        <taxon>Bacteria</taxon>
        <taxon>Pseudomonadati</taxon>
        <taxon>Pseudomonadota</taxon>
        <taxon>Acidithiobacillia</taxon>
        <taxon>Acidithiobacillales</taxon>
        <taxon>Acidithiobacillaceae</taxon>
        <taxon>Acidithiobacillus</taxon>
    </lineage>
</organism>
<evidence type="ECO:0000313" key="3">
    <source>
        <dbReference type="EMBL" id="OAP87261.1"/>
    </source>
</evidence>
<evidence type="ECO:0000256" key="1">
    <source>
        <dbReference type="SAM" id="MobiDB-lite"/>
    </source>
</evidence>
<protein>
    <recommendedName>
        <fullName evidence="2">DNA primase/helicase Gp4 N-terminal Bacteriophage T7-like domain-containing protein</fullName>
    </recommendedName>
</protein>
<evidence type="ECO:0000313" key="4">
    <source>
        <dbReference type="Proteomes" id="UP000078302"/>
    </source>
</evidence>
<dbReference type="RefSeq" id="WP_064220324.1">
    <property type="nucleotide sequence ID" value="NZ_LVXZ01000288.1"/>
</dbReference>
<feature type="domain" description="DNA primase/helicase Gp4 N-terminal Bacteriophage T7-like" evidence="2">
    <location>
        <begin position="36"/>
        <end position="76"/>
    </location>
</feature>
<accession>A0A179B817</accession>
<dbReference type="InterPro" id="IPR013237">
    <property type="entry name" value="Phage_T7_Gp4_N"/>
</dbReference>
<dbReference type="Proteomes" id="UP000078302">
    <property type="component" value="Unassembled WGS sequence"/>
</dbReference>
<dbReference type="Pfam" id="PF13362">
    <property type="entry name" value="Toprim_3"/>
    <property type="match status" value="1"/>
</dbReference>
<dbReference type="GO" id="GO:0008270">
    <property type="term" value="F:zinc ion binding"/>
    <property type="evidence" value="ECO:0007669"/>
    <property type="project" value="InterPro"/>
</dbReference>
<feature type="region of interest" description="Disordered" evidence="1">
    <location>
        <begin position="393"/>
        <end position="439"/>
    </location>
</feature>